<dbReference type="SMART" id="SM01117">
    <property type="entry name" value="Cyt-b5"/>
    <property type="match status" value="1"/>
</dbReference>
<gene>
    <name evidence="3" type="ORF">Glove_395g46</name>
</gene>
<dbReference type="Proteomes" id="UP000266861">
    <property type="component" value="Unassembled WGS sequence"/>
</dbReference>
<evidence type="ECO:0000313" key="3">
    <source>
        <dbReference type="EMBL" id="RHZ57030.1"/>
    </source>
</evidence>
<proteinExistence type="inferred from homology"/>
<dbReference type="InterPro" id="IPR050577">
    <property type="entry name" value="MAPR/NEUFC/NENF-like"/>
</dbReference>
<organism evidence="3 4">
    <name type="scientific">Diversispora epigaea</name>
    <dbReference type="NCBI Taxonomy" id="1348612"/>
    <lineage>
        <taxon>Eukaryota</taxon>
        <taxon>Fungi</taxon>
        <taxon>Fungi incertae sedis</taxon>
        <taxon>Mucoromycota</taxon>
        <taxon>Glomeromycotina</taxon>
        <taxon>Glomeromycetes</taxon>
        <taxon>Diversisporales</taxon>
        <taxon>Diversisporaceae</taxon>
        <taxon>Diversispora</taxon>
    </lineage>
</organism>
<dbReference type="InterPro" id="IPR001199">
    <property type="entry name" value="Cyt_B5-like_heme/steroid-bd"/>
</dbReference>
<dbReference type="FunFam" id="3.10.120.10:FF:000003">
    <property type="entry name" value="membrane-associated progesterone receptor component 1"/>
    <property type="match status" value="1"/>
</dbReference>
<dbReference type="AlphaFoldDB" id="A0A397H9F0"/>
<accession>A0A397H9F0</accession>
<dbReference type="PANTHER" id="PTHR10281">
    <property type="entry name" value="MEMBRANE-ASSOCIATED PROGESTERONE RECEPTOR COMPONENT-RELATED"/>
    <property type="match status" value="1"/>
</dbReference>
<dbReference type="Pfam" id="PF00173">
    <property type="entry name" value="Cyt-b5"/>
    <property type="match status" value="1"/>
</dbReference>
<feature type="domain" description="Cytochrome b5 heme-binding" evidence="2">
    <location>
        <begin position="21"/>
        <end position="120"/>
    </location>
</feature>
<name>A0A397H9F0_9GLOM</name>
<dbReference type="OrthoDB" id="899at2759"/>
<evidence type="ECO:0000313" key="4">
    <source>
        <dbReference type="Proteomes" id="UP000266861"/>
    </source>
</evidence>
<evidence type="ECO:0000256" key="1">
    <source>
        <dbReference type="ARBA" id="ARBA00038357"/>
    </source>
</evidence>
<dbReference type="PANTHER" id="PTHR10281:SF115">
    <property type="entry name" value="BINDING PROTEIN, PUTATIVE (AFU_ORTHOLOGUE AFUA_4G06240)-RELATED"/>
    <property type="match status" value="1"/>
</dbReference>
<protein>
    <recommendedName>
        <fullName evidence="2">Cytochrome b5 heme-binding domain-containing protein</fullName>
    </recommendedName>
</protein>
<dbReference type="GO" id="GO:0005783">
    <property type="term" value="C:endoplasmic reticulum"/>
    <property type="evidence" value="ECO:0007669"/>
    <property type="project" value="TreeGrafter"/>
</dbReference>
<dbReference type="Gene3D" id="3.10.120.10">
    <property type="entry name" value="Cytochrome b5-like heme/steroid binding domain"/>
    <property type="match status" value="1"/>
</dbReference>
<evidence type="ECO:0000259" key="2">
    <source>
        <dbReference type="SMART" id="SM01117"/>
    </source>
</evidence>
<dbReference type="SUPFAM" id="SSF55856">
    <property type="entry name" value="Cytochrome b5-like heme/steroid binding domain"/>
    <property type="match status" value="1"/>
</dbReference>
<comment type="caution">
    <text evidence="3">The sequence shown here is derived from an EMBL/GenBank/DDBJ whole genome shotgun (WGS) entry which is preliminary data.</text>
</comment>
<dbReference type="GO" id="GO:0016020">
    <property type="term" value="C:membrane"/>
    <property type="evidence" value="ECO:0007669"/>
    <property type="project" value="TreeGrafter"/>
</dbReference>
<dbReference type="InterPro" id="IPR036400">
    <property type="entry name" value="Cyt_B5-like_heme/steroid_sf"/>
</dbReference>
<sequence>MSKVPPAPANVNLAEPKDTSFTLDELKQYDGSDATKPIYVAVKGTVFDVTTDPTKRDTYRPGASYHVFAGKDASKALGLSSLQPEDAIADYSSLDTAQLKVLDDWYEYYKGKYNIVGKVVS</sequence>
<reference evidence="3 4" key="1">
    <citation type="submission" date="2018-08" db="EMBL/GenBank/DDBJ databases">
        <title>Genome and evolution of the arbuscular mycorrhizal fungus Diversispora epigaea (formerly Glomus versiforme) and its bacterial endosymbionts.</title>
        <authorList>
            <person name="Sun X."/>
            <person name="Fei Z."/>
            <person name="Harrison M."/>
        </authorList>
    </citation>
    <scope>NUCLEOTIDE SEQUENCE [LARGE SCALE GENOMIC DNA]</scope>
    <source>
        <strain evidence="3 4">IT104</strain>
    </source>
</reference>
<dbReference type="STRING" id="1348612.A0A397H9F0"/>
<keyword evidence="4" id="KW-1185">Reference proteome</keyword>
<comment type="similarity">
    <text evidence="1">Belongs to the cytochrome b5 family. MAPR subfamily.</text>
</comment>
<dbReference type="EMBL" id="PQFF01000352">
    <property type="protein sequence ID" value="RHZ57030.1"/>
    <property type="molecule type" value="Genomic_DNA"/>
</dbReference>
<dbReference type="GO" id="GO:0020037">
    <property type="term" value="F:heme binding"/>
    <property type="evidence" value="ECO:0007669"/>
    <property type="project" value="UniProtKB-ARBA"/>
</dbReference>